<evidence type="ECO:0000259" key="9">
    <source>
        <dbReference type="SMART" id="SM01281"/>
    </source>
</evidence>
<evidence type="ECO:0000256" key="8">
    <source>
        <dbReference type="SAM" id="MobiDB-lite"/>
    </source>
</evidence>
<dbReference type="PANTHER" id="PTHR46567">
    <property type="entry name" value="MEDIATOR OF RNA POLYMERASE II TRANSCRIPTION SUBUNIT 12"/>
    <property type="match status" value="1"/>
</dbReference>
<feature type="compositionally biased region" description="Basic and acidic residues" evidence="8">
    <location>
        <begin position="1479"/>
        <end position="1503"/>
    </location>
</feature>
<sequence>MHEPRINDKQPDSLPVYESHPSGWVPSVHKAADLGYAGFHPPRPGQDEDVLSESNVKNGFILGHSVSAETFSAQAMINENLHVGDTLAKLEELMDEVFIRRAEHVLPVPPSTFRIPTRVTLNDSKRQAWFADLANPEVPLHKLGKSVPHGAKGHDLLDLLHSNNVAIPRAVWFLRVFGANETAGLRNRPAYNPTQYSIDWANMVTGYMKKQLNDIALPSAPRPGLNIKQTFKGVLSDSDTRERWISRFTYCLKLLRTFYAEGLVDHKSFLVWLVQQMGSCNLAQAGFITRLTDEYLDDIVISRALARPLVDACLSKLTEICVTFAQEHLSDTEELLTALLQRLCLAIPDAFVSPRLWSAYSALLQKVVAEDSMTRLNHNHIEQNIRDIRHSLLHNFQDITRRNEAMLFRNILSHGSSRLETAVSDIKLLNSISSDTDMHQVDFFGNEFDDTPLFKDKLDMLLTWSVTPLQFGDHRPFAAVTLIRIWRDKACERATRRDMNTPNEFLQDQLFEWLDASDVAGEPTNIRAVALLYGKLVKHELFSYPCYIQRLIARGERGLSYTEAPESRHRRFLRWIPLFNSTPSLVNQRKVILHGVRARETPEDLAESAMRKEIRIALPEIFTTPNHSSLTSCSALSQQCTTLMSASRFEQVRTFRQWLLPELQKHLAMHIPDTSVMKAYCLSVELMAAAKCFHSILDLTLCMLQHPTNGNSLICVIDTLRRYATIWTCMDTIPAIVTALDAAHQLWKIRGIQSRPLLSLLIEFDHGQYLRDSSRERILADIGAFTLALQPLSNRPETVPNVLPEILLLAGDPDPEAPSLLTNGLWIKYRMSIDWAWKVWDNTVASIRQIPVMTSDIDDRIACALRYGTFLWHVDQHLPNGLDGDVLEWFLGPGKNEVAALGADTWEVLTVVLSYLCVHGALETTTILKGLVYPAWQSGVSAAGSNREIYIRAANSLCHRLLLQEDGTGTASPPTDLFEVQCIITRSRSVFCEPHFPLLVESMPLLIALENSADISEDLRDECNVLRHKICQDSRFRQGAYRNLDIIREAFENSPYLTDTTSETLGKHTLAGLRMILGDSSDETQLYDWPEVTCLLSPWKIAATAIQMQFTIKQLGRALIQEPTHNVASANLDKLTLMVFHNTNTSEEASYVGEMARGADITVASKFINNGLKCIADILLETPVNSLNLVPPTFQRVGELLRILIVVAKPFRDNTSILPNLDASIQDQFMEAISTNIIAIGSAVTSGKCKRDDQSQYTQNLILMARLFHFALAFHTTWSQKMKVLSIGLSDTMFRLALFYASDNSLDLLVYPLLIDTLLYLYDEIPSENKATFDPFRNYPNLTPADIPANVPIEYRRQLISILSYFSTDNLASSLVSSHRDTAGNLVHNTAVINRPWEWIENLGEPSTTDAMGDRSDRAKYAVKNAGSLSLESFGTRLTGDGIMRNITREYSPRIEGNIRTFEDGLTTEGVFTRDWRETRVDPNCEEPTRNTARLRNDSDGEHSGTMYNTMPRTDRRPTPRASPSSSVVSRSSARGSTTSMRHSPGYGSYGRPTNSTINEVIDVDSVGTTISSSIKGTASKRKASAVISDDEIEIIEGPVAATSAKKSRARAPPKPRAKKR</sequence>
<gene>
    <name evidence="10" type="ORF">BDQ12DRAFT_21589</name>
</gene>
<evidence type="ECO:0000256" key="1">
    <source>
        <dbReference type="ARBA" id="ARBA00004123"/>
    </source>
</evidence>
<dbReference type="PANTHER" id="PTHR46567:SF1">
    <property type="entry name" value="MEDIATOR OF RNA POLYMERASE II TRANSCRIPTION SUBUNIT 12"/>
    <property type="match status" value="1"/>
</dbReference>
<dbReference type="Proteomes" id="UP000308652">
    <property type="component" value="Unassembled WGS sequence"/>
</dbReference>
<dbReference type="GO" id="GO:0006357">
    <property type="term" value="P:regulation of transcription by RNA polymerase II"/>
    <property type="evidence" value="ECO:0007669"/>
    <property type="project" value="InterPro"/>
</dbReference>
<dbReference type="EMBL" id="ML213590">
    <property type="protein sequence ID" value="TFK44503.1"/>
    <property type="molecule type" value="Genomic_DNA"/>
</dbReference>
<comment type="subcellular location">
    <subcellularLocation>
        <location evidence="1">Nucleus</location>
    </subcellularLocation>
</comment>
<protein>
    <recommendedName>
        <fullName evidence="3">Mediator of RNA polymerase II transcription subunit 12</fullName>
    </recommendedName>
    <alternativeName>
        <fullName evidence="7">Mediator complex subunit 12</fullName>
    </alternativeName>
</protein>
<dbReference type="InterPro" id="IPR019035">
    <property type="entry name" value="Mediator_Med12"/>
</dbReference>
<feature type="domain" description="Mediator complex subunit Med12" evidence="9">
    <location>
        <begin position="112"/>
        <end position="175"/>
    </location>
</feature>
<organism evidence="10 11">
    <name type="scientific">Crucibulum laeve</name>
    <dbReference type="NCBI Taxonomy" id="68775"/>
    <lineage>
        <taxon>Eukaryota</taxon>
        <taxon>Fungi</taxon>
        <taxon>Dikarya</taxon>
        <taxon>Basidiomycota</taxon>
        <taxon>Agaricomycotina</taxon>
        <taxon>Agaricomycetes</taxon>
        <taxon>Agaricomycetidae</taxon>
        <taxon>Agaricales</taxon>
        <taxon>Agaricineae</taxon>
        <taxon>Nidulariaceae</taxon>
        <taxon>Crucibulum</taxon>
    </lineage>
</organism>
<dbReference type="OrthoDB" id="20828at2759"/>
<evidence type="ECO:0000313" key="10">
    <source>
        <dbReference type="EMBL" id="TFK44503.1"/>
    </source>
</evidence>
<evidence type="ECO:0000256" key="6">
    <source>
        <dbReference type="ARBA" id="ARBA00023242"/>
    </source>
</evidence>
<feature type="compositionally biased region" description="Basic residues" evidence="8">
    <location>
        <begin position="1606"/>
        <end position="1621"/>
    </location>
</feature>
<evidence type="ECO:0000256" key="3">
    <source>
        <dbReference type="ARBA" id="ARBA00019622"/>
    </source>
</evidence>
<evidence type="ECO:0000256" key="2">
    <source>
        <dbReference type="ARBA" id="ARBA00010289"/>
    </source>
</evidence>
<reference evidence="10 11" key="1">
    <citation type="journal article" date="2019" name="Nat. Ecol. Evol.">
        <title>Megaphylogeny resolves global patterns of mushroom evolution.</title>
        <authorList>
            <person name="Varga T."/>
            <person name="Krizsan K."/>
            <person name="Foldi C."/>
            <person name="Dima B."/>
            <person name="Sanchez-Garcia M."/>
            <person name="Sanchez-Ramirez S."/>
            <person name="Szollosi G.J."/>
            <person name="Szarkandi J.G."/>
            <person name="Papp V."/>
            <person name="Albert L."/>
            <person name="Andreopoulos W."/>
            <person name="Angelini C."/>
            <person name="Antonin V."/>
            <person name="Barry K.W."/>
            <person name="Bougher N.L."/>
            <person name="Buchanan P."/>
            <person name="Buyck B."/>
            <person name="Bense V."/>
            <person name="Catcheside P."/>
            <person name="Chovatia M."/>
            <person name="Cooper J."/>
            <person name="Damon W."/>
            <person name="Desjardin D."/>
            <person name="Finy P."/>
            <person name="Geml J."/>
            <person name="Haridas S."/>
            <person name="Hughes K."/>
            <person name="Justo A."/>
            <person name="Karasinski D."/>
            <person name="Kautmanova I."/>
            <person name="Kiss B."/>
            <person name="Kocsube S."/>
            <person name="Kotiranta H."/>
            <person name="LaButti K.M."/>
            <person name="Lechner B.E."/>
            <person name="Liimatainen K."/>
            <person name="Lipzen A."/>
            <person name="Lukacs Z."/>
            <person name="Mihaltcheva S."/>
            <person name="Morgado L.N."/>
            <person name="Niskanen T."/>
            <person name="Noordeloos M.E."/>
            <person name="Ohm R.A."/>
            <person name="Ortiz-Santana B."/>
            <person name="Ovrebo C."/>
            <person name="Racz N."/>
            <person name="Riley R."/>
            <person name="Savchenko A."/>
            <person name="Shiryaev A."/>
            <person name="Soop K."/>
            <person name="Spirin V."/>
            <person name="Szebenyi C."/>
            <person name="Tomsovsky M."/>
            <person name="Tulloss R.E."/>
            <person name="Uehling J."/>
            <person name="Grigoriev I.V."/>
            <person name="Vagvolgyi C."/>
            <person name="Papp T."/>
            <person name="Martin F.M."/>
            <person name="Miettinen O."/>
            <person name="Hibbett D.S."/>
            <person name="Nagy L.G."/>
        </authorList>
    </citation>
    <scope>NUCLEOTIDE SEQUENCE [LARGE SCALE GENOMIC DNA]</scope>
    <source>
        <strain evidence="10 11">CBS 166.37</strain>
    </source>
</reference>
<feature type="compositionally biased region" description="Low complexity" evidence="8">
    <location>
        <begin position="1520"/>
        <end position="1542"/>
    </location>
</feature>
<dbReference type="STRING" id="68775.A0A5C3MIK7"/>
<accession>A0A5C3MIK7</accession>
<evidence type="ECO:0000256" key="4">
    <source>
        <dbReference type="ARBA" id="ARBA00023015"/>
    </source>
</evidence>
<evidence type="ECO:0000313" key="11">
    <source>
        <dbReference type="Proteomes" id="UP000308652"/>
    </source>
</evidence>
<proteinExistence type="inferred from homology"/>
<keyword evidence="6" id="KW-0539">Nucleus</keyword>
<keyword evidence="5" id="KW-0804">Transcription</keyword>
<feature type="region of interest" description="Disordered" evidence="8">
    <location>
        <begin position="1598"/>
        <end position="1621"/>
    </location>
</feature>
<dbReference type="GO" id="GO:0016592">
    <property type="term" value="C:mediator complex"/>
    <property type="evidence" value="ECO:0007669"/>
    <property type="project" value="InterPro"/>
</dbReference>
<evidence type="ECO:0000256" key="5">
    <source>
        <dbReference type="ARBA" id="ARBA00023163"/>
    </source>
</evidence>
<evidence type="ECO:0000256" key="7">
    <source>
        <dbReference type="ARBA" id="ARBA00032010"/>
    </source>
</evidence>
<keyword evidence="4" id="KW-0805">Transcription regulation</keyword>
<comment type="similarity">
    <text evidence="2">Belongs to the Mediator complex subunit 12 family.</text>
</comment>
<feature type="region of interest" description="Disordered" evidence="8">
    <location>
        <begin position="1479"/>
        <end position="1554"/>
    </location>
</feature>
<name>A0A5C3MIK7_9AGAR</name>
<dbReference type="SMART" id="SM01281">
    <property type="entry name" value="Med12"/>
    <property type="match status" value="1"/>
</dbReference>
<dbReference type="Pfam" id="PF09497">
    <property type="entry name" value="Med12"/>
    <property type="match status" value="1"/>
</dbReference>
<dbReference type="GO" id="GO:0003712">
    <property type="term" value="F:transcription coregulator activity"/>
    <property type="evidence" value="ECO:0007669"/>
    <property type="project" value="InterPro"/>
</dbReference>
<keyword evidence="11" id="KW-1185">Reference proteome</keyword>